<evidence type="ECO:0000256" key="2">
    <source>
        <dbReference type="ARBA" id="ARBA00022475"/>
    </source>
</evidence>
<evidence type="ECO:0000313" key="9">
    <source>
        <dbReference type="EMBL" id="PIR85251.1"/>
    </source>
</evidence>
<dbReference type="PANTHER" id="PTHR47019">
    <property type="entry name" value="LIPID II FLIPPASE MURJ"/>
    <property type="match status" value="1"/>
</dbReference>
<feature type="transmembrane region" description="Helical" evidence="8">
    <location>
        <begin position="392"/>
        <end position="414"/>
    </location>
</feature>
<evidence type="ECO:0000256" key="5">
    <source>
        <dbReference type="ARBA" id="ARBA00022984"/>
    </source>
</evidence>
<evidence type="ECO:0000256" key="6">
    <source>
        <dbReference type="ARBA" id="ARBA00022989"/>
    </source>
</evidence>
<keyword evidence="6 8" id="KW-1133">Transmembrane helix</keyword>
<evidence type="ECO:0000313" key="10">
    <source>
        <dbReference type="Proteomes" id="UP000229315"/>
    </source>
</evidence>
<keyword evidence="4" id="KW-0133">Cell shape</keyword>
<keyword evidence="3 8" id="KW-0812">Transmembrane</keyword>
<dbReference type="InterPro" id="IPR051050">
    <property type="entry name" value="Lipid_II_flippase_MurJ/MviN"/>
</dbReference>
<reference evidence="10" key="1">
    <citation type="submission" date="2017-09" db="EMBL/GenBank/DDBJ databases">
        <title>Depth-based differentiation of microbial function through sediment-hosted aquifers and enrichment of novel symbionts in the deep terrestrial subsurface.</title>
        <authorList>
            <person name="Probst A.J."/>
            <person name="Ladd B."/>
            <person name="Jarett J.K."/>
            <person name="Geller-Mcgrath D.E."/>
            <person name="Sieber C.M.K."/>
            <person name="Emerson J.B."/>
            <person name="Anantharaman K."/>
            <person name="Thomas B.C."/>
            <person name="Malmstrom R."/>
            <person name="Stieglmeier M."/>
            <person name="Klingl A."/>
            <person name="Woyke T."/>
            <person name="Ryan C.M."/>
            <person name="Banfield J.F."/>
        </authorList>
    </citation>
    <scope>NUCLEOTIDE SEQUENCE [LARGE SCALE GENOMIC DNA]</scope>
</reference>
<evidence type="ECO:0000256" key="8">
    <source>
        <dbReference type="SAM" id="Phobius"/>
    </source>
</evidence>
<keyword evidence="5" id="KW-0573">Peptidoglycan synthesis</keyword>
<keyword evidence="7 8" id="KW-0472">Membrane</keyword>
<feature type="transmembrane region" description="Helical" evidence="8">
    <location>
        <begin position="56"/>
        <end position="82"/>
    </location>
</feature>
<dbReference type="EMBL" id="PFBH01000013">
    <property type="protein sequence ID" value="PIR85251.1"/>
    <property type="molecule type" value="Genomic_DNA"/>
</dbReference>
<evidence type="ECO:0008006" key="11">
    <source>
        <dbReference type="Google" id="ProtNLM"/>
    </source>
</evidence>
<dbReference type="Pfam" id="PF03023">
    <property type="entry name" value="MurJ"/>
    <property type="match status" value="1"/>
</dbReference>
<dbReference type="Proteomes" id="UP000229315">
    <property type="component" value="Unassembled WGS sequence"/>
</dbReference>
<dbReference type="PRINTS" id="PR01806">
    <property type="entry name" value="VIRFACTRMVIN"/>
</dbReference>
<dbReference type="GO" id="GO:0008360">
    <property type="term" value="P:regulation of cell shape"/>
    <property type="evidence" value="ECO:0007669"/>
    <property type="project" value="UniProtKB-KW"/>
</dbReference>
<feature type="transmembrane region" description="Helical" evidence="8">
    <location>
        <begin position="196"/>
        <end position="217"/>
    </location>
</feature>
<dbReference type="InterPro" id="IPR004268">
    <property type="entry name" value="MurJ"/>
</dbReference>
<dbReference type="PANTHER" id="PTHR47019:SF1">
    <property type="entry name" value="LIPID II FLIPPASE MURJ"/>
    <property type="match status" value="1"/>
</dbReference>
<name>A0A2H0UFU1_9BACT</name>
<accession>A0A2H0UFU1</accession>
<feature type="transmembrane region" description="Helical" evidence="8">
    <location>
        <begin position="254"/>
        <end position="278"/>
    </location>
</feature>
<comment type="caution">
    <text evidence="9">The sequence shown here is derived from an EMBL/GenBank/DDBJ whole genome shotgun (WGS) entry which is preliminary data.</text>
</comment>
<proteinExistence type="predicted"/>
<dbReference type="GO" id="GO:0009252">
    <property type="term" value="P:peptidoglycan biosynthetic process"/>
    <property type="evidence" value="ECO:0007669"/>
    <property type="project" value="UniProtKB-KW"/>
</dbReference>
<dbReference type="GO" id="GO:0005886">
    <property type="term" value="C:plasma membrane"/>
    <property type="evidence" value="ECO:0007669"/>
    <property type="project" value="UniProtKB-SubCell"/>
</dbReference>
<feature type="transmembrane region" description="Helical" evidence="8">
    <location>
        <begin position="438"/>
        <end position="462"/>
    </location>
</feature>
<feature type="transmembrane region" description="Helical" evidence="8">
    <location>
        <begin position="20"/>
        <end position="36"/>
    </location>
</feature>
<dbReference type="AlphaFoldDB" id="A0A2H0UFU1"/>
<evidence type="ECO:0000256" key="1">
    <source>
        <dbReference type="ARBA" id="ARBA00004651"/>
    </source>
</evidence>
<protein>
    <recommendedName>
        <fullName evidence="11">Lipid II flippase MurJ</fullName>
    </recommendedName>
</protein>
<feature type="transmembrane region" description="Helical" evidence="8">
    <location>
        <begin position="474"/>
        <end position="495"/>
    </location>
</feature>
<evidence type="ECO:0000256" key="3">
    <source>
        <dbReference type="ARBA" id="ARBA00022692"/>
    </source>
</evidence>
<feature type="transmembrane region" description="Helical" evidence="8">
    <location>
        <begin position="284"/>
        <end position="304"/>
    </location>
</feature>
<evidence type="ECO:0000256" key="4">
    <source>
        <dbReference type="ARBA" id="ARBA00022960"/>
    </source>
</evidence>
<evidence type="ECO:0000256" key="7">
    <source>
        <dbReference type="ARBA" id="ARBA00023136"/>
    </source>
</evidence>
<feature type="transmembrane region" description="Helical" evidence="8">
    <location>
        <begin position="142"/>
        <end position="161"/>
    </location>
</feature>
<dbReference type="GO" id="GO:0015648">
    <property type="term" value="F:lipid-linked peptidoglycan transporter activity"/>
    <property type="evidence" value="ECO:0007669"/>
    <property type="project" value="TreeGrafter"/>
</dbReference>
<feature type="transmembrane region" description="Helical" evidence="8">
    <location>
        <begin position="507"/>
        <end position="529"/>
    </location>
</feature>
<keyword evidence="2" id="KW-1003">Cell membrane</keyword>
<feature type="transmembrane region" description="Helical" evidence="8">
    <location>
        <begin position="358"/>
        <end position="380"/>
    </location>
</feature>
<sequence>MVRNVLSLMTREIRGLHEAAYLLAFFTFFSQILALVRDRTFAHFFGAGPTLDSYFAAFRIPDVVFAFLTLFVSAFAIIPLLAEHGGHESKESRRLIGGVLVVFGFTAIAISALLFFAIPNIVPKLFPGFDSLAVANVIELSRIMLLQPIFLGFSSIVASVIQASRRFFIYALAPIFYNVGIIFGALFLYPHIGISGLAWGVVIGAVLHLGVQIIPFAMHSGLWKPVVVKESFRDVLRVCILSLPRALALSANQVLLLVFASAASLAVTGSVAVISFGFNLQSVPLSIIGVSYASALFPALALLFSSGKLEKFSFEVWTAIRHIIFWITPAIALIVVLRAHMVRVILGSGAFGWDETRLTAAVFAIFALSLIAQGAILVFSRAYYAAGRSIEPIAINVLSAIFAGVIAFAGVGWFQQATVSRFFLEDLFRISNVPGSEVIMIAVAYTGVLLVTSVVFAVVFSVRFGFEKRTLQTIFHSFSASVLGAITTYGVLQLFAPVLQVDTFLGIFIQGAVAGVFGILVWSGALMLLKNPEFSEALLVLRRFFKKKTNSVSN</sequence>
<comment type="subcellular location">
    <subcellularLocation>
        <location evidence="1">Cell membrane</location>
        <topology evidence="1">Multi-pass membrane protein</topology>
    </subcellularLocation>
</comment>
<feature type="transmembrane region" description="Helical" evidence="8">
    <location>
        <begin position="324"/>
        <end position="346"/>
    </location>
</feature>
<feature type="transmembrane region" description="Helical" evidence="8">
    <location>
        <begin position="168"/>
        <end position="190"/>
    </location>
</feature>
<organism evidence="9 10">
    <name type="scientific">Candidatus Kaiserbacteria bacterium CG10_big_fil_rev_8_21_14_0_10_45_20</name>
    <dbReference type="NCBI Taxonomy" id="1974607"/>
    <lineage>
        <taxon>Bacteria</taxon>
        <taxon>Candidatus Kaiseribacteriota</taxon>
    </lineage>
</organism>
<dbReference type="GO" id="GO:0034204">
    <property type="term" value="P:lipid translocation"/>
    <property type="evidence" value="ECO:0007669"/>
    <property type="project" value="TreeGrafter"/>
</dbReference>
<gene>
    <name evidence="9" type="ORF">COU15_01790</name>
</gene>
<feature type="transmembrane region" description="Helical" evidence="8">
    <location>
        <begin position="94"/>
        <end position="122"/>
    </location>
</feature>